<proteinExistence type="predicted"/>
<dbReference type="AlphaFoldDB" id="A0AAE3VLI9"/>
<dbReference type="GO" id="GO:0003824">
    <property type="term" value="F:catalytic activity"/>
    <property type="evidence" value="ECO:0007669"/>
    <property type="project" value="InterPro"/>
</dbReference>
<accession>A0AAE3VLI9</accession>
<sequence>MTELSLRIDSLSGSREETVAISDLVIAGWTGRNKEAMEHHIAELEALGVKRPPQTPMFYRVSTSRLTTDGAIEVLGGDSSGEAEFVLIAAGDALYVGVGSDHTDRKAEAVGVSLSKQMCDKPVGVSVWPYTEVKDHWDELMVRSHAVIDGARVLYQEGPIAGMLSPDALLERYDGGRLAPGTAMFGGTLPAIGGVRPAERFECEIWDPVLNRGISCAYDIKALPDLG</sequence>
<dbReference type="InterPro" id="IPR021269">
    <property type="entry name" value="DUF2848"/>
</dbReference>
<gene>
    <name evidence="1" type="ORF">J2S73_000811</name>
</gene>
<evidence type="ECO:0000313" key="2">
    <source>
        <dbReference type="Proteomes" id="UP001229244"/>
    </source>
</evidence>
<dbReference type="SUPFAM" id="SSF56529">
    <property type="entry name" value="FAH"/>
    <property type="match status" value="1"/>
</dbReference>
<organism evidence="1 2">
    <name type="scientific">Amorphus orientalis</name>
    <dbReference type="NCBI Taxonomy" id="649198"/>
    <lineage>
        <taxon>Bacteria</taxon>
        <taxon>Pseudomonadati</taxon>
        <taxon>Pseudomonadota</taxon>
        <taxon>Alphaproteobacteria</taxon>
        <taxon>Hyphomicrobiales</taxon>
        <taxon>Amorphaceae</taxon>
        <taxon>Amorphus</taxon>
    </lineage>
</organism>
<dbReference type="Pfam" id="PF11010">
    <property type="entry name" value="DUF2848"/>
    <property type="match status" value="1"/>
</dbReference>
<protein>
    <recommendedName>
        <fullName evidence="3">DUF2848 domain-containing protein</fullName>
    </recommendedName>
</protein>
<reference evidence="1" key="1">
    <citation type="submission" date="2023-07" db="EMBL/GenBank/DDBJ databases">
        <title>Genomic Encyclopedia of Type Strains, Phase IV (KMG-IV): sequencing the most valuable type-strain genomes for metagenomic binning, comparative biology and taxonomic classification.</title>
        <authorList>
            <person name="Goeker M."/>
        </authorList>
    </citation>
    <scope>NUCLEOTIDE SEQUENCE</scope>
    <source>
        <strain evidence="1">DSM 21202</strain>
    </source>
</reference>
<comment type="caution">
    <text evidence="1">The sequence shown here is derived from an EMBL/GenBank/DDBJ whole genome shotgun (WGS) entry which is preliminary data.</text>
</comment>
<dbReference type="InterPro" id="IPR036663">
    <property type="entry name" value="Fumarylacetoacetase_C_sf"/>
</dbReference>
<evidence type="ECO:0000313" key="1">
    <source>
        <dbReference type="EMBL" id="MDQ0314374.1"/>
    </source>
</evidence>
<evidence type="ECO:0008006" key="3">
    <source>
        <dbReference type="Google" id="ProtNLM"/>
    </source>
</evidence>
<dbReference type="RefSeq" id="WP_306884147.1">
    <property type="nucleotide sequence ID" value="NZ_JAUSUL010000001.1"/>
</dbReference>
<dbReference type="EMBL" id="JAUSUL010000001">
    <property type="protein sequence ID" value="MDQ0314374.1"/>
    <property type="molecule type" value="Genomic_DNA"/>
</dbReference>
<name>A0AAE3VLI9_9HYPH</name>
<dbReference type="Proteomes" id="UP001229244">
    <property type="component" value="Unassembled WGS sequence"/>
</dbReference>
<keyword evidence="2" id="KW-1185">Reference proteome</keyword>